<evidence type="ECO:0000313" key="10">
    <source>
        <dbReference type="Proteomes" id="UP000515146"/>
    </source>
</evidence>
<proteinExistence type="inferred from homology"/>
<dbReference type="KEGG" id="dpte:113797220"/>
<keyword evidence="7" id="KW-0175">Coiled coil</keyword>
<evidence type="ECO:0000256" key="4">
    <source>
        <dbReference type="ARBA" id="ARBA00023004"/>
    </source>
</evidence>
<feature type="compositionally biased region" description="Low complexity" evidence="8">
    <location>
        <begin position="431"/>
        <end position="440"/>
    </location>
</feature>
<evidence type="ECO:0000259" key="9">
    <source>
        <dbReference type="SMART" id="SM00704"/>
    </source>
</evidence>
<comment type="cofactor">
    <cofactor evidence="6">
        <name>[2Fe-2S] cluster</name>
        <dbReference type="ChEBI" id="CHEBI:190135"/>
    </cofactor>
    <text evidence="6">Binds 1 [2Fe-2S] cluster.</text>
</comment>
<dbReference type="AlphaFoldDB" id="A0A6P6YDF5"/>
<feature type="domain" description="Iron-binding zinc finger CDGSH type" evidence="9">
    <location>
        <begin position="245"/>
        <end position="279"/>
    </location>
</feature>
<feature type="region of interest" description="Disordered" evidence="8">
    <location>
        <begin position="301"/>
        <end position="448"/>
    </location>
</feature>
<evidence type="ECO:0000256" key="8">
    <source>
        <dbReference type="SAM" id="MobiDB-lite"/>
    </source>
</evidence>
<dbReference type="GO" id="GO:0010506">
    <property type="term" value="P:regulation of autophagy"/>
    <property type="evidence" value="ECO:0007669"/>
    <property type="project" value="UniProtKB-UniRule"/>
</dbReference>
<protein>
    <recommendedName>
        <fullName evidence="6">CDGSH iron-sulfur domain-containing protein 2 homologue</fullName>
    </recommendedName>
</protein>
<keyword evidence="4 6" id="KW-0408">Iron</keyword>
<dbReference type="OrthoDB" id="6515470at2759"/>
<comment type="similarity">
    <text evidence="1 6">Belongs to the CISD protein family. CISD2 subfamily.</text>
</comment>
<dbReference type="Proteomes" id="UP000515146">
    <property type="component" value="Unplaced"/>
</dbReference>
<gene>
    <name evidence="11" type="primary">LOC113797220</name>
</gene>
<evidence type="ECO:0000256" key="6">
    <source>
        <dbReference type="RuleBase" id="RU369084"/>
    </source>
</evidence>
<accession>A0A6P6YDF5</accession>
<organism evidence="10 11">
    <name type="scientific">Dermatophagoides pteronyssinus</name>
    <name type="common">European house dust mite</name>
    <dbReference type="NCBI Taxonomy" id="6956"/>
    <lineage>
        <taxon>Eukaryota</taxon>
        <taxon>Metazoa</taxon>
        <taxon>Ecdysozoa</taxon>
        <taxon>Arthropoda</taxon>
        <taxon>Chelicerata</taxon>
        <taxon>Arachnida</taxon>
        <taxon>Acari</taxon>
        <taxon>Acariformes</taxon>
        <taxon>Sarcoptiformes</taxon>
        <taxon>Astigmata</taxon>
        <taxon>Psoroptidia</taxon>
        <taxon>Analgoidea</taxon>
        <taxon>Pyroglyphidae</taxon>
        <taxon>Dermatophagoidinae</taxon>
        <taxon>Dermatophagoides</taxon>
    </lineage>
</organism>
<feature type="compositionally biased region" description="Basic and acidic residues" evidence="8">
    <location>
        <begin position="326"/>
        <end position="338"/>
    </location>
</feature>
<dbReference type="InterPro" id="IPR045131">
    <property type="entry name" value="CISD1/2"/>
</dbReference>
<name>A0A6P6YDF5_DERPT</name>
<feature type="coiled-coil region" evidence="7">
    <location>
        <begin position="79"/>
        <end position="109"/>
    </location>
</feature>
<feature type="compositionally biased region" description="Low complexity" evidence="8">
    <location>
        <begin position="405"/>
        <end position="414"/>
    </location>
</feature>
<dbReference type="GeneID" id="113797220"/>
<dbReference type="PANTHER" id="PTHR13680">
    <property type="entry name" value="CDGSH IRON-SULFUR DOMAIN-CONTAINING PROTEIN 1"/>
    <property type="match status" value="1"/>
</dbReference>
<evidence type="ECO:0000256" key="5">
    <source>
        <dbReference type="ARBA" id="ARBA00023014"/>
    </source>
</evidence>
<feature type="compositionally biased region" description="Low complexity" evidence="8">
    <location>
        <begin position="343"/>
        <end position="354"/>
    </location>
</feature>
<evidence type="ECO:0000256" key="3">
    <source>
        <dbReference type="ARBA" id="ARBA00022723"/>
    </source>
</evidence>
<dbReference type="RefSeq" id="XP_027203372.1">
    <property type="nucleotide sequence ID" value="XM_027347571.1"/>
</dbReference>
<dbReference type="InterPro" id="IPR042216">
    <property type="entry name" value="MitoNEET_CISD"/>
</dbReference>
<dbReference type="Pfam" id="PF09360">
    <property type="entry name" value="zf-CDGSH"/>
    <property type="match status" value="1"/>
</dbReference>
<dbReference type="SMART" id="SM00704">
    <property type="entry name" value="ZnF_CDGSH"/>
    <property type="match status" value="1"/>
</dbReference>
<feature type="compositionally biased region" description="Low complexity" evidence="8">
    <location>
        <begin position="366"/>
        <end position="397"/>
    </location>
</feature>
<keyword evidence="2 6" id="KW-0001">2Fe-2S</keyword>
<dbReference type="GO" id="GO:0005789">
    <property type="term" value="C:endoplasmic reticulum membrane"/>
    <property type="evidence" value="ECO:0007669"/>
    <property type="project" value="UniProtKB-SubCell"/>
</dbReference>
<dbReference type="PANTHER" id="PTHR13680:SF5">
    <property type="entry name" value="CDGSH IRON-SULFUR DOMAIN-CONTAINING PROTEIN 1"/>
    <property type="match status" value="1"/>
</dbReference>
<keyword evidence="3 6" id="KW-0479">Metal-binding</keyword>
<feature type="compositionally biased region" description="Low complexity" evidence="8">
    <location>
        <begin position="301"/>
        <end position="314"/>
    </location>
</feature>
<evidence type="ECO:0000256" key="7">
    <source>
        <dbReference type="SAM" id="Coils"/>
    </source>
</evidence>
<reference evidence="11" key="1">
    <citation type="submission" date="2025-08" db="UniProtKB">
        <authorList>
            <consortium name="RefSeq"/>
        </authorList>
    </citation>
    <scope>IDENTIFICATION</scope>
    <source>
        <strain evidence="11">Airmid</strain>
    </source>
</reference>
<keyword evidence="5 6" id="KW-0411">Iron-sulfur</keyword>
<sequence length="448" mass="51068">MSSQMFAQQSPVRQYLPWICTSLAIGYAAYIHWRSRCQRKKIQINSDKKHARSCEVNIDDIDRNRKPVNNEMVSGEINFDEYEEYLIEIDEEEEEQEQDEELDADLNSNNNEQLEINQNINVDNIVKEVKFDDKIIQIEPKLLKERRESTEISLIHQSNIVDRKHQQKQSTQPLKRKRYSLKGDIDDLAFDIFCFDEMPTVRQEFIDNKIIDDDDDDDLNEAILDELLRRWRHLSTDLKEEYLSKAVSESSKKKISYCRCWKSETFPLCDGGHKCHNRENDDSVGPLNLVWRDDNVVESGDATTTQAATDPTRQTESKSPINDPDMDIKSIDSLESDHSPILGVSGSANGSNGSDDFDDQLVKIDSNAAAGSSSSSNNKNNADVTTTTSTPNRSSNMNDDDGHHNNNTNNNSNNLTDEQLSSLEMIDDDNNFTTVNNDNDGQQQQSTP</sequence>
<comment type="subcellular location">
    <subcellularLocation>
        <location evidence="6">Endoplasmic reticulum membrane</location>
        <topology evidence="6">Single-pass membrane protein</topology>
    </subcellularLocation>
</comment>
<dbReference type="Gene3D" id="3.40.5.90">
    <property type="entry name" value="CDGSH iron-sulfur domain, mitoNEET-type"/>
    <property type="match status" value="1"/>
</dbReference>
<keyword evidence="6" id="KW-0256">Endoplasmic reticulum</keyword>
<keyword evidence="10" id="KW-1185">Reference proteome</keyword>
<dbReference type="GO" id="GO:0046872">
    <property type="term" value="F:metal ion binding"/>
    <property type="evidence" value="ECO:0007669"/>
    <property type="project" value="UniProtKB-UniRule"/>
</dbReference>
<dbReference type="InParanoid" id="A0A6P6YDF5"/>
<evidence type="ECO:0000256" key="2">
    <source>
        <dbReference type="ARBA" id="ARBA00022714"/>
    </source>
</evidence>
<dbReference type="InterPro" id="IPR018967">
    <property type="entry name" value="FeS-contain_CDGSH-typ"/>
</dbReference>
<evidence type="ECO:0000256" key="1">
    <source>
        <dbReference type="ARBA" id="ARBA00008624"/>
    </source>
</evidence>
<dbReference type="GO" id="GO:0005741">
    <property type="term" value="C:mitochondrial outer membrane"/>
    <property type="evidence" value="ECO:0007669"/>
    <property type="project" value="TreeGrafter"/>
</dbReference>
<evidence type="ECO:0000313" key="11">
    <source>
        <dbReference type="RefSeq" id="XP_027203372.1"/>
    </source>
</evidence>
<dbReference type="GO" id="GO:0051537">
    <property type="term" value="F:2 iron, 2 sulfur cluster binding"/>
    <property type="evidence" value="ECO:0007669"/>
    <property type="project" value="UniProtKB-UniRule"/>
</dbReference>